<feature type="transmembrane region" description="Helical" evidence="8">
    <location>
        <begin position="217"/>
        <end position="235"/>
    </location>
</feature>
<evidence type="ECO:0000313" key="9">
    <source>
        <dbReference type="EMBL" id="MCT8973160.1"/>
    </source>
</evidence>
<dbReference type="Pfam" id="PF03591">
    <property type="entry name" value="AzlC"/>
    <property type="match status" value="1"/>
</dbReference>
<keyword evidence="5 8" id="KW-0812">Transmembrane</keyword>
<keyword evidence="4" id="KW-1003">Cell membrane</keyword>
<gene>
    <name evidence="9" type="ORF">MUB46_14955</name>
</gene>
<feature type="transmembrane region" description="Helical" evidence="8">
    <location>
        <begin position="137"/>
        <end position="159"/>
    </location>
</feature>
<dbReference type="Proteomes" id="UP001320898">
    <property type="component" value="Unassembled WGS sequence"/>
</dbReference>
<keyword evidence="10" id="KW-1185">Reference proteome</keyword>
<keyword evidence="3" id="KW-0813">Transport</keyword>
<dbReference type="RefSeq" id="WP_261616739.1">
    <property type="nucleotide sequence ID" value="NZ_JALIDZ010000006.1"/>
</dbReference>
<dbReference type="InterPro" id="IPR011606">
    <property type="entry name" value="Brnchd-chn_aa_trnsp_permease"/>
</dbReference>
<evidence type="ECO:0000256" key="5">
    <source>
        <dbReference type="ARBA" id="ARBA00022692"/>
    </source>
</evidence>
<dbReference type="PANTHER" id="PTHR34979">
    <property type="entry name" value="INNER MEMBRANE PROTEIN YGAZ"/>
    <property type="match status" value="1"/>
</dbReference>
<evidence type="ECO:0000256" key="1">
    <source>
        <dbReference type="ARBA" id="ARBA00004651"/>
    </source>
</evidence>
<keyword evidence="7 8" id="KW-0472">Membrane</keyword>
<feature type="transmembrane region" description="Helical" evidence="8">
    <location>
        <begin position="165"/>
        <end position="183"/>
    </location>
</feature>
<feature type="transmembrane region" description="Helical" evidence="8">
    <location>
        <begin position="77"/>
        <end position="99"/>
    </location>
</feature>
<evidence type="ECO:0000256" key="3">
    <source>
        <dbReference type="ARBA" id="ARBA00022448"/>
    </source>
</evidence>
<reference evidence="9 10" key="1">
    <citation type="submission" date="2022-04" db="EMBL/GenBank/DDBJ databases">
        <authorList>
            <person name="Ye Y.-Q."/>
            <person name="Du Z.-J."/>
        </authorList>
    </citation>
    <scope>NUCLEOTIDE SEQUENCE [LARGE SCALE GENOMIC DNA]</scope>
    <source>
        <strain evidence="9 10">A6E488</strain>
    </source>
</reference>
<dbReference type="PANTHER" id="PTHR34979:SF1">
    <property type="entry name" value="INNER MEMBRANE PROTEIN YGAZ"/>
    <property type="match status" value="1"/>
</dbReference>
<evidence type="ECO:0000256" key="7">
    <source>
        <dbReference type="ARBA" id="ARBA00023136"/>
    </source>
</evidence>
<comment type="subcellular location">
    <subcellularLocation>
        <location evidence="1">Cell membrane</location>
        <topology evidence="1">Multi-pass membrane protein</topology>
    </subcellularLocation>
</comment>
<proteinExistence type="inferred from homology"/>
<dbReference type="EMBL" id="JALIDZ010000006">
    <property type="protein sequence ID" value="MCT8973160.1"/>
    <property type="molecule type" value="Genomic_DNA"/>
</dbReference>
<evidence type="ECO:0000256" key="4">
    <source>
        <dbReference type="ARBA" id="ARBA00022475"/>
    </source>
</evidence>
<name>A0AAW5R3R5_9HYPH</name>
<evidence type="ECO:0000313" key="10">
    <source>
        <dbReference type="Proteomes" id="UP001320898"/>
    </source>
</evidence>
<protein>
    <submittedName>
        <fullName evidence="9">AzlC family ABC transporter permease</fullName>
    </submittedName>
</protein>
<evidence type="ECO:0000256" key="6">
    <source>
        <dbReference type="ARBA" id="ARBA00022989"/>
    </source>
</evidence>
<sequence length="237" mass="25466">MSEASNGRRAAFRMGAGRAIGVPGIVLFASFFGFGAFARAAGLDVFQATIITATVFALPGQVVLVDQIATGASLATATVAVTLTAVRLLPMTVAILPVLRQPGQSAWKQIPLSHFVAVTVWIESMRRLPEIERHLRIPYYLGIVASLWPICIVATVLGYEIAGGVPVAIAAALLLLTPFYFLLSMMAAARERIDWIAIVAGFCLGPVFYWYMPGLDLLWTGLVGGTAAFVLTRGWRR</sequence>
<dbReference type="GO" id="GO:0005886">
    <property type="term" value="C:plasma membrane"/>
    <property type="evidence" value="ECO:0007669"/>
    <property type="project" value="UniProtKB-SubCell"/>
</dbReference>
<feature type="transmembrane region" description="Helical" evidence="8">
    <location>
        <begin position="20"/>
        <end position="39"/>
    </location>
</feature>
<organism evidence="9 10">
    <name type="scientific">Microbaculum marinisediminis</name>
    <dbReference type="NCBI Taxonomy" id="2931392"/>
    <lineage>
        <taxon>Bacteria</taxon>
        <taxon>Pseudomonadati</taxon>
        <taxon>Pseudomonadota</taxon>
        <taxon>Alphaproteobacteria</taxon>
        <taxon>Hyphomicrobiales</taxon>
        <taxon>Tepidamorphaceae</taxon>
        <taxon>Microbaculum</taxon>
    </lineage>
</organism>
<feature type="transmembrane region" description="Helical" evidence="8">
    <location>
        <begin position="195"/>
        <end position="211"/>
    </location>
</feature>
<evidence type="ECO:0000256" key="2">
    <source>
        <dbReference type="ARBA" id="ARBA00010735"/>
    </source>
</evidence>
<comment type="similarity">
    <text evidence="2">Belongs to the AzlC family.</text>
</comment>
<comment type="caution">
    <text evidence="9">The sequence shown here is derived from an EMBL/GenBank/DDBJ whole genome shotgun (WGS) entry which is preliminary data.</text>
</comment>
<dbReference type="GO" id="GO:1903785">
    <property type="term" value="P:L-valine transmembrane transport"/>
    <property type="evidence" value="ECO:0007669"/>
    <property type="project" value="TreeGrafter"/>
</dbReference>
<keyword evidence="6 8" id="KW-1133">Transmembrane helix</keyword>
<accession>A0AAW5R3R5</accession>
<evidence type="ECO:0000256" key="8">
    <source>
        <dbReference type="SAM" id="Phobius"/>
    </source>
</evidence>
<dbReference type="AlphaFoldDB" id="A0AAW5R3R5"/>